<evidence type="ECO:0000313" key="2">
    <source>
        <dbReference type="Proteomes" id="UP001165064"/>
    </source>
</evidence>
<protein>
    <submittedName>
        <fullName evidence="1">Unnamed protein product</fullName>
    </submittedName>
</protein>
<organism evidence="1 2">
    <name type="scientific">Ambrosiozyma monospora</name>
    <name type="common">Yeast</name>
    <name type="synonym">Endomycopsis monosporus</name>
    <dbReference type="NCBI Taxonomy" id="43982"/>
    <lineage>
        <taxon>Eukaryota</taxon>
        <taxon>Fungi</taxon>
        <taxon>Dikarya</taxon>
        <taxon>Ascomycota</taxon>
        <taxon>Saccharomycotina</taxon>
        <taxon>Pichiomycetes</taxon>
        <taxon>Pichiales</taxon>
        <taxon>Pichiaceae</taxon>
        <taxon>Ambrosiozyma</taxon>
    </lineage>
</organism>
<proteinExistence type="predicted"/>
<reference evidence="1" key="1">
    <citation type="submission" date="2023-04" db="EMBL/GenBank/DDBJ databases">
        <title>Ambrosiozyma monospora NBRC 10751.</title>
        <authorList>
            <person name="Ichikawa N."/>
            <person name="Sato H."/>
            <person name="Tonouchi N."/>
        </authorList>
    </citation>
    <scope>NUCLEOTIDE SEQUENCE</scope>
    <source>
        <strain evidence="1">NBRC 10751</strain>
    </source>
</reference>
<evidence type="ECO:0000313" key="1">
    <source>
        <dbReference type="EMBL" id="GME80705.1"/>
    </source>
</evidence>
<name>A0ACB5T3L2_AMBMO</name>
<sequence>MATIANTNVDVSRGHPYLKYMYSSFLYINKSYYSSLTYSLQLKHNFSNDPSLSFLIALSNLHRAMGRQTLNTNFQILQGLTYMLEYAKKKDLTKPYNQMEVNYNMGRCFNLIGLDTLAVGFYEKVLEIEPIDNRFDLRKEAAYNLWIVYNSNKNHKMAEEIMDKYLVI</sequence>
<accession>A0ACB5T3L2</accession>
<gene>
    <name evidence="1" type="ORF">Amon02_000457900</name>
</gene>
<keyword evidence="2" id="KW-1185">Reference proteome</keyword>
<dbReference type="Proteomes" id="UP001165064">
    <property type="component" value="Unassembled WGS sequence"/>
</dbReference>
<comment type="caution">
    <text evidence="1">The sequence shown here is derived from an EMBL/GenBank/DDBJ whole genome shotgun (WGS) entry which is preliminary data.</text>
</comment>
<dbReference type="EMBL" id="BSXS01003174">
    <property type="protein sequence ID" value="GME80705.1"/>
    <property type="molecule type" value="Genomic_DNA"/>
</dbReference>